<evidence type="ECO:0000256" key="6">
    <source>
        <dbReference type="ARBA" id="ARBA00022723"/>
    </source>
</evidence>
<keyword evidence="8" id="KW-0106">Calcium</keyword>
<dbReference type="GO" id="GO:0042806">
    <property type="term" value="F:fucose binding"/>
    <property type="evidence" value="ECO:0007669"/>
    <property type="project" value="UniProtKB-ARBA"/>
</dbReference>
<proteinExistence type="inferred from homology"/>
<dbReference type="PANTHER" id="PTHR45713">
    <property type="entry name" value="FTP DOMAIN-CONTAINING PROTEIN"/>
    <property type="match status" value="1"/>
</dbReference>
<gene>
    <name evidence="12" type="ORF">DPX16_0860</name>
</gene>
<keyword evidence="9" id="KW-1015">Disulfide bond</keyword>
<comment type="subunit">
    <text evidence="4">Homotrimer.</text>
</comment>
<dbReference type="Pfam" id="PF22633">
    <property type="entry name" value="F5_F8_type_C_2"/>
    <property type="match status" value="1"/>
</dbReference>
<feature type="domain" description="Fucolectin tachylectin-4 pentraxin-1" evidence="11">
    <location>
        <begin position="11"/>
        <end position="98"/>
    </location>
</feature>
<dbReference type="SUPFAM" id="SSF49785">
    <property type="entry name" value="Galactose-binding domain-like"/>
    <property type="match status" value="1"/>
</dbReference>
<dbReference type="InterPro" id="IPR006585">
    <property type="entry name" value="FTP1"/>
</dbReference>
<keyword evidence="5" id="KW-0964">Secreted</keyword>
<dbReference type="GO" id="GO:0001868">
    <property type="term" value="P:regulation of complement activation, lectin pathway"/>
    <property type="evidence" value="ECO:0007669"/>
    <property type="project" value="UniProtKB-ARBA"/>
</dbReference>
<comment type="subcellular location">
    <subcellularLocation>
        <location evidence="2">Secreted</location>
    </subcellularLocation>
</comment>
<evidence type="ECO:0000256" key="8">
    <source>
        <dbReference type="ARBA" id="ARBA00022837"/>
    </source>
</evidence>
<keyword evidence="10" id="KW-0732">Signal</keyword>
<dbReference type="InterPro" id="IPR051941">
    <property type="entry name" value="BG_Antigen-Binding_Lectin"/>
</dbReference>
<dbReference type="SMART" id="SM00607">
    <property type="entry name" value="FTP"/>
    <property type="match status" value="1"/>
</dbReference>
<evidence type="ECO:0000256" key="10">
    <source>
        <dbReference type="SAM" id="SignalP"/>
    </source>
</evidence>
<accession>A0A3N0Y2Q3</accession>
<organism evidence="12 13">
    <name type="scientific">Anabarilius grahami</name>
    <name type="common">Kanglang fish</name>
    <name type="synonym">Barilius grahami</name>
    <dbReference type="NCBI Taxonomy" id="495550"/>
    <lineage>
        <taxon>Eukaryota</taxon>
        <taxon>Metazoa</taxon>
        <taxon>Chordata</taxon>
        <taxon>Craniata</taxon>
        <taxon>Vertebrata</taxon>
        <taxon>Euteleostomi</taxon>
        <taxon>Actinopterygii</taxon>
        <taxon>Neopterygii</taxon>
        <taxon>Teleostei</taxon>
        <taxon>Ostariophysi</taxon>
        <taxon>Cypriniformes</taxon>
        <taxon>Xenocyprididae</taxon>
        <taxon>Xenocypridinae</taxon>
        <taxon>Xenocypridinae incertae sedis</taxon>
        <taxon>Anabarilius</taxon>
    </lineage>
</organism>
<dbReference type="EMBL" id="RJVU01053588">
    <property type="protein sequence ID" value="ROL29803.1"/>
    <property type="molecule type" value="Genomic_DNA"/>
</dbReference>
<dbReference type="OrthoDB" id="547680at2759"/>
<reference evidence="12 13" key="1">
    <citation type="submission" date="2018-10" db="EMBL/GenBank/DDBJ databases">
        <title>Genome assembly for a Yunnan-Guizhou Plateau 3E fish, Anabarilius grahami (Regan), and its evolutionary and genetic applications.</title>
        <authorList>
            <person name="Jiang W."/>
        </authorList>
    </citation>
    <scope>NUCLEOTIDE SEQUENCE [LARGE SCALE GENOMIC DNA]</scope>
    <source>
        <strain evidence="12">AG-KIZ</strain>
        <tissue evidence="12">Muscle</tissue>
    </source>
</reference>
<comment type="caution">
    <text evidence="12">The sequence shown here is derived from an EMBL/GenBank/DDBJ whole genome shotgun (WGS) entry which is preliminary data.</text>
</comment>
<dbReference type="AlphaFoldDB" id="A0A3N0Y2Q3"/>
<evidence type="ECO:0000256" key="4">
    <source>
        <dbReference type="ARBA" id="ARBA00011233"/>
    </source>
</evidence>
<evidence type="ECO:0000256" key="5">
    <source>
        <dbReference type="ARBA" id="ARBA00022525"/>
    </source>
</evidence>
<evidence type="ECO:0000256" key="3">
    <source>
        <dbReference type="ARBA" id="ARBA00010147"/>
    </source>
</evidence>
<evidence type="ECO:0000256" key="7">
    <source>
        <dbReference type="ARBA" id="ARBA00022734"/>
    </source>
</evidence>
<evidence type="ECO:0000313" key="13">
    <source>
        <dbReference type="Proteomes" id="UP000281406"/>
    </source>
</evidence>
<dbReference type="InterPro" id="IPR008979">
    <property type="entry name" value="Galactose-bd-like_sf"/>
</dbReference>
<evidence type="ECO:0000256" key="1">
    <source>
        <dbReference type="ARBA" id="ARBA00002219"/>
    </source>
</evidence>
<name>A0A3N0Y2Q3_ANAGA</name>
<feature type="signal peptide" evidence="10">
    <location>
        <begin position="1"/>
        <end position="20"/>
    </location>
</feature>
<evidence type="ECO:0000313" key="12">
    <source>
        <dbReference type="EMBL" id="ROL29803.1"/>
    </source>
</evidence>
<dbReference type="GO" id="GO:0010185">
    <property type="term" value="P:regulation of cellular defense response"/>
    <property type="evidence" value="ECO:0007669"/>
    <property type="project" value="UniProtKB-ARBA"/>
</dbReference>
<dbReference type="GO" id="GO:0005576">
    <property type="term" value="C:extracellular region"/>
    <property type="evidence" value="ECO:0007669"/>
    <property type="project" value="UniProtKB-SubCell"/>
</dbReference>
<evidence type="ECO:0000259" key="11">
    <source>
        <dbReference type="SMART" id="SM00607"/>
    </source>
</evidence>
<keyword evidence="13" id="KW-1185">Reference proteome</keyword>
<keyword evidence="7" id="KW-0430">Lectin</keyword>
<feature type="chain" id="PRO_5018298258" evidence="10">
    <location>
        <begin position="21"/>
        <end position="98"/>
    </location>
</feature>
<dbReference type="PANTHER" id="PTHR45713:SF8">
    <property type="entry name" value="SI:CH211-215K15.4"/>
    <property type="match status" value="1"/>
</dbReference>
<dbReference type="Proteomes" id="UP000281406">
    <property type="component" value="Unassembled WGS sequence"/>
</dbReference>
<dbReference type="GO" id="GO:0046872">
    <property type="term" value="F:metal ion binding"/>
    <property type="evidence" value="ECO:0007669"/>
    <property type="project" value="UniProtKB-KW"/>
</dbReference>
<evidence type="ECO:0000256" key="2">
    <source>
        <dbReference type="ARBA" id="ARBA00004613"/>
    </source>
</evidence>
<protein>
    <submittedName>
        <fullName evidence="12">Fucolectin-5</fullName>
    </submittedName>
</protein>
<evidence type="ECO:0000256" key="9">
    <source>
        <dbReference type="ARBA" id="ARBA00023157"/>
    </source>
</evidence>
<comment type="function">
    <text evidence="1">Acts as a defensive agent. Recognizes blood group fucosylated oligosaccharides including A, B, H and Lewis B-type antigens. Does not recognize Lewis A antigen and has low affinity for monovalent haptens.</text>
</comment>
<keyword evidence="6" id="KW-0479">Metal-binding</keyword>
<sequence>MLMFGFLLSLLENIAITGKAVQSSTFYFESNVATDDDDFSCTHTETETNPWWRLELKSSKSIGQVVVTNRIDCCPEQIDGAEIRIGNSLENNGNNNTM</sequence>
<dbReference type="Gene3D" id="2.60.120.260">
    <property type="entry name" value="Galactose-binding domain-like"/>
    <property type="match status" value="1"/>
</dbReference>
<comment type="similarity">
    <text evidence="3">Belongs to the fucolectin family.</text>
</comment>